<evidence type="ECO:0000313" key="1">
    <source>
        <dbReference type="EMBL" id="MFC4133764.1"/>
    </source>
</evidence>
<evidence type="ECO:0000313" key="2">
    <source>
        <dbReference type="Proteomes" id="UP001595816"/>
    </source>
</evidence>
<dbReference type="RefSeq" id="WP_253750384.1">
    <property type="nucleotide sequence ID" value="NZ_JAMZDZ010000001.1"/>
</dbReference>
<comment type="caution">
    <text evidence="1">The sequence shown here is derived from an EMBL/GenBank/DDBJ whole genome shotgun (WGS) entry which is preliminary data.</text>
</comment>
<keyword evidence="2" id="KW-1185">Reference proteome</keyword>
<protein>
    <submittedName>
        <fullName evidence="1">SMP-30/gluconolactonase/LRE family protein</fullName>
    </submittedName>
</protein>
<reference evidence="2" key="1">
    <citation type="journal article" date="2019" name="Int. J. Syst. Evol. Microbiol.">
        <title>The Global Catalogue of Microorganisms (GCM) 10K type strain sequencing project: providing services to taxonomists for standard genome sequencing and annotation.</title>
        <authorList>
            <consortium name="The Broad Institute Genomics Platform"/>
            <consortium name="The Broad Institute Genome Sequencing Center for Infectious Disease"/>
            <person name="Wu L."/>
            <person name="Ma J."/>
        </authorList>
    </citation>
    <scope>NUCLEOTIDE SEQUENCE [LARGE SCALE GENOMIC DNA]</scope>
    <source>
        <strain evidence="2">CGMCC 4.7289</strain>
    </source>
</reference>
<dbReference type="Gene3D" id="2.120.10.30">
    <property type="entry name" value="TolB, C-terminal domain"/>
    <property type="match status" value="1"/>
</dbReference>
<proteinExistence type="predicted"/>
<name>A0ABV8LU25_9ACTN</name>
<dbReference type="SUPFAM" id="SSF63829">
    <property type="entry name" value="Calcium-dependent phosphotriesterase"/>
    <property type="match status" value="1"/>
</dbReference>
<dbReference type="InterPro" id="IPR011042">
    <property type="entry name" value="6-blade_b-propeller_TolB-like"/>
</dbReference>
<accession>A0ABV8LU25</accession>
<sequence length="291" mass="31167">MIDTYSLPSGPPDIMPEGIASHGDVFYVSSARHGTIFRGHLGEATLEVWQPAGADGRTQALGLTVDPLGRLLVCGWETGHLFAYDTATGELSARVTVDAEVTGLNDICVQDGYAYVTDSKRPVIWRLAVGGEVGPAEEFIDLGAFGAPDPADCFLNGIVPGPAPGTLIVCDQAEEVLWRVDTVTATAERVDLGGVHVAGDGLVWVGDVLYACDNSEEDSRIRMWLTALTLSADGRTAKVVERWERPVADTPTTAAYLDGRLFLVNSQMFAERSGYPVRHPFTVSALTPPHI</sequence>
<organism evidence="1 2">
    <name type="scientific">Hamadaea flava</name>
    <dbReference type="NCBI Taxonomy" id="1742688"/>
    <lineage>
        <taxon>Bacteria</taxon>
        <taxon>Bacillati</taxon>
        <taxon>Actinomycetota</taxon>
        <taxon>Actinomycetes</taxon>
        <taxon>Micromonosporales</taxon>
        <taxon>Micromonosporaceae</taxon>
        <taxon>Hamadaea</taxon>
    </lineage>
</organism>
<gene>
    <name evidence="1" type="ORF">ACFOZ4_24395</name>
</gene>
<dbReference type="Proteomes" id="UP001595816">
    <property type="component" value="Unassembled WGS sequence"/>
</dbReference>
<dbReference type="EMBL" id="JBHSAY010000013">
    <property type="protein sequence ID" value="MFC4133764.1"/>
    <property type="molecule type" value="Genomic_DNA"/>
</dbReference>